<dbReference type="InterPro" id="IPR036291">
    <property type="entry name" value="NAD(P)-bd_dom_sf"/>
</dbReference>
<dbReference type="Gene3D" id="3.40.50.720">
    <property type="entry name" value="NAD(P)-binding Rossmann-like Domain"/>
    <property type="match status" value="1"/>
</dbReference>
<accession>A0ABS0NBI7</accession>
<evidence type="ECO:0000256" key="2">
    <source>
        <dbReference type="ARBA" id="ARBA00022857"/>
    </source>
</evidence>
<keyword evidence="3" id="KW-0560">Oxidoreductase</keyword>
<protein>
    <submittedName>
        <fullName evidence="5">SDR family NAD(P)-dependent oxidoreductase</fullName>
    </submittedName>
</protein>
<name>A0ABS0NBI7_9NEIS</name>
<dbReference type="PANTHER" id="PTHR43490">
    <property type="entry name" value="(+)-NEOMENTHOL DEHYDROGENASE"/>
    <property type="match status" value="1"/>
</dbReference>
<dbReference type="RefSeq" id="WP_197903526.1">
    <property type="nucleotide sequence ID" value="NZ_JACSGR010000006.1"/>
</dbReference>
<dbReference type="Proteomes" id="UP000768471">
    <property type="component" value="Unassembled WGS sequence"/>
</dbReference>
<comment type="similarity">
    <text evidence="1 4">Belongs to the short-chain dehydrogenases/reductases (SDR) family.</text>
</comment>
<evidence type="ECO:0000313" key="5">
    <source>
        <dbReference type="EMBL" id="MBH5329693.1"/>
    </source>
</evidence>
<evidence type="ECO:0000256" key="4">
    <source>
        <dbReference type="RuleBase" id="RU000363"/>
    </source>
</evidence>
<organism evidence="5 6">
    <name type="scientific">Eikenella glucosivorans</name>
    <dbReference type="NCBI Taxonomy" id="2766967"/>
    <lineage>
        <taxon>Bacteria</taxon>
        <taxon>Pseudomonadati</taxon>
        <taxon>Pseudomonadota</taxon>
        <taxon>Betaproteobacteria</taxon>
        <taxon>Neisseriales</taxon>
        <taxon>Neisseriaceae</taxon>
        <taxon>Eikenella</taxon>
    </lineage>
</organism>
<dbReference type="PANTHER" id="PTHR43490:SF99">
    <property type="entry name" value="SHORT-CHAIN DEHYDROGENASE_REDUCTASE"/>
    <property type="match status" value="1"/>
</dbReference>
<dbReference type="PRINTS" id="PR00080">
    <property type="entry name" value="SDRFAMILY"/>
</dbReference>
<dbReference type="Pfam" id="PF00106">
    <property type="entry name" value="adh_short"/>
    <property type="match status" value="2"/>
</dbReference>
<dbReference type="EMBL" id="JACSGR010000006">
    <property type="protein sequence ID" value="MBH5329693.1"/>
    <property type="molecule type" value="Genomic_DNA"/>
</dbReference>
<reference evidence="5 6" key="1">
    <citation type="submission" date="2020-09" db="EMBL/GenBank/DDBJ databases">
        <title>Eikenella S3660 sp. nov., isolated from a throat swab.</title>
        <authorList>
            <person name="Buhl M."/>
        </authorList>
    </citation>
    <scope>NUCLEOTIDE SEQUENCE [LARGE SCALE GENOMIC DNA]</scope>
    <source>
        <strain evidence="5 6">S3360</strain>
    </source>
</reference>
<dbReference type="InterPro" id="IPR002347">
    <property type="entry name" value="SDR_fam"/>
</dbReference>
<keyword evidence="2" id="KW-0521">NADP</keyword>
<evidence type="ECO:0000256" key="1">
    <source>
        <dbReference type="ARBA" id="ARBA00006484"/>
    </source>
</evidence>
<keyword evidence="6" id="KW-1185">Reference proteome</keyword>
<gene>
    <name evidence="5" type="ORF">H9Q10_08435</name>
</gene>
<evidence type="ECO:0000313" key="6">
    <source>
        <dbReference type="Proteomes" id="UP000768471"/>
    </source>
</evidence>
<sequence>MKIALVTGVGRVGALGFETARQLARLDFHVVLTARKAGQAEERARELQAEGLTVTPLHLDITDEDSVRRAVAFVRERFGKLDVLINNAAVLMESPESDFKTDLVSARSQFDTNLFGTWRMAQEFHPLLKAAGSARIVNVSSGSGSFWDCGFGLVNNPGFEMAKFGDVSIAAYQLSKLAINGLTLKLAQDYRNDHILVNSICPGLVSTRPDAPGRSPEDGARSIVWGATLPDHGPSGMFFRDGKQLPW</sequence>
<proteinExistence type="inferred from homology"/>
<evidence type="ECO:0000256" key="3">
    <source>
        <dbReference type="ARBA" id="ARBA00023002"/>
    </source>
</evidence>
<dbReference type="PRINTS" id="PR00081">
    <property type="entry name" value="GDHRDH"/>
</dbReference>
<comment type="caution">
    <text evidence="5">The sequence shown here is derived from an EMBL/GenBank/DDBJ whole genome shotgun (WGS) entry which is preliminary data.</text>
</comment>
<dbReference type="SUPFAM" id="SSF51735">
    <property type="entry name" value="NAD(P)-binding Rossmann-fold domains"/>
    <property type="match status" value="1"/>
</dbReference>